<dbReference type="EMBL" id="VILF01000006">
    <property type="protein sequence ID" value="MTJ45612.1"/>
    <property type="molecule type" value="Genomic_DNA"/>
</dbReference>
<protein>
    <submittedName>
        <fullName evidence="1">AAA family ATPase</fullName>
    </submittedName>
</protein>
<dbReference type="Proteomes" id="UP001517388">
    <property type="component" value="Unassembled WGS sequence"/>
</dbReference>
<evidence type="ECO:0000313" key="1">
    <source>
        <dbReference type="EMBL" id="MTJ45612.1"/>
    </source>
</evidence>
<name>A0ACC7SBR1_DOLFA</name>
<proteinExistence type="predicted"/>
<organism evidence="1 2">
    <name type="scientific">Dolichospermum flos-aquae UHCC 0037</name>
    <dbReference type="NCBI Taxonomy" id="2590026"/>
    <lineage>
        <taxon>Bacteria</taxon>
        <taxon>Bacillati</taxon>
        <taxon>Cyanobacteriota</taxon>
        <taxon>Cyanophyceae</taxon>
        <taxon>Nostocales</taxon>
        <taxon>Aphanizomenonaceae</taxon>
        <taxon>Dolichospermum</taxon>
    </lineage>
</organism>
<accession>A0ACC7SBR1</accession>
<gene>
    <name evidence="1" type="ORF">FJR39_21790</name>
</gene>
<reference evidence="2" key="1">
    <citation type="journal article" date="2020" name="Toxins">
        <title>Phylogenomic Analysis of Secondary Metabolism in the Toxic Cyanobacterial Genera Anabaena, Dolichospermum and Aphanizomenon.</title>
        <authorList>
            <person name="Oesterholm J."/>
            <person name="Popin R.V."/>
            <person name="Fewer D.P."/>
            <person name="Sivonen K."/>
        </authorList>
    </citation>
    <scope>NUCLEOTIDE SEQUENCE [LARGE SCALE GENOMIC DNA]</scope>
    <source>
        <strain evidence="2">UHCC 0037</strain>
    </source>
</reference>
<evidence type="ECO:0000313" key="2">
    <source>
        <dbReference type="Proteomes" id="UP001517388"/>
    </source>
</evidence>
<keyword evidence="2" id="KW-1185">Reference proteome</keyword>
<sequence>MILQDVLKFADNLVFEQTGEHLNDLQEAIIRGVYEGKSYAHISKDRYCSSGHVKDTAYELWNLLSELLGEKIDKFNMGSTLERYTVSKVSSYGNSVLQINNHACLNTINLENSKKPNDVKTEKIRHTINYDLRELPQASSFYGRTTELNQVQEWITQDSNNLILIYGIKGIGKTSLIIELINIIKNNFDYVAYYSLKLNPSLGNIEQKILKLVSHCAEEDNIEVLNEIYPQNSTEKVKKIIDLLCQHRCLIIFDDLQFLSNQENENKQVTEDFGLFFEKIGQLKHKSCLVLLSSVNLRNIFDLSVNSLSTQLLQLKDLDAVAAKQLLQEKGIKDDDKIEKLIHIYQYHPLWLKQISNVIQNLLDGDPSLILENNQTFLTDNMQQEFKVIINQLSTREKQILMVLANHETYLSTSDIFKQSSLSLNEVINGLEKISDRCLLTQQNSSFQIIGIIKSYIQTYKNGNEDN</sequence>
<comment type="caution">
    <text evidence="1">The sequence shown here is derived from an EMBL/GenBank/DDBJ whole genome shotgun (WGS) entry which is preliminary data.</text>
</comment>